<dbReference type="InterPro" id="IPR001647">
    <property type="entry name" value="HTH_TetR"/>
</dbReference>
<dbReference type="SUPFAM" id="SSF46689">
    <property type="entry name" value="Homeodomain-like"/>
    <property type="match status" value="1"/>
</dbReference>
<keyword evidence="1" id="KW-0805">Transcription regulation</keyword>
<sequence>MSRTIVLSLVSSPPVKIARLPPAKDSEARDRLLGTASAIFYAEGINSVGVDRIVSQSAVTRATFYRHFASKQDLVLAYLQAAHDAIEAGFASLVETHEPDRLLEAVCEDIVGQIEQPGFHGCAFICAAAEFEDPDDPIRRAVVAHRDWFLGAVRDAFGAAGHEHPEEAARQYVMLRDGAMVGGHLGDPALVARTFRRSVGELLRSGGDEPV</sequence>
<evidence type="ECO:0000256" key="1">
    <source>
        <dbReference type="ARBA" id="ARBA00023015"/>
    </source>
</evidence>
<dbReference type="Gene3D" id="1.10.357.10">
    <property type="entry name" value="Tetracycline Repressor, domain 2"/>
    <property type="match status" value="1"/>
</dbReference>
<dbReference type="PRINTS" id="PR00455">
    <property type="entry name" value="HTHTETR"/>
</dbReference>
<evidence type="ECO:0000259" key="5">
    <source>
        <dbReference type="PROSITE" id="PS50977"/>
    </source>
</evidence>
<dbReference type="SUPFAM" id="SSF48498">
    <property type="entry name" value="Tetracyclin repressor-like, C-terminal domain"/>
    <property type="match status" value="1"/>
</dbReference>
<dbReference type="PANTHER" id="PTHR47506:SF1">
    <property type="entry name" value="HTH-TYPE TRANSCRIPTIONAL REGULATOR YJDC"/>
    <property type="match status" value="1"/>
</dbReference>
<dbReference type="Proteomes" id="UP001284601">
    <property type="component" value="Unassembled WGS sequence"/>
</dbReference>
<accession>A0ABU4HKN5</accession>
<evidence type="ECO:0000256" key="2">
    <source>
        <dbReference type="ARBA" id="ARBA00023125"/>
    </source>
</evidence>
<protein>
    <submittedName>
        <fullName evidence="6">TetR/AcrR family transcriptional regulator</fullName>
    </submittedName>
</protein>
<keyword evidence="3" id="KW-0804">Transcription</keyword>
<reference evidence="6 7" key="2">
    <citation type="submission" date="2023-10" db="EMBL/GenBank/DDBJ databases">
        <authorList>
            <person name="Han X.F."/>
        </authorList>
    </citation>
    <scope>NUCLEOTIDE SEQUENCE [LARGE SCALE GENOMIC DNA]</scope>
    <source>
        <strain evidence="6 7">KCTC 39840</strain>
    </source>
</reference>
<dbReference type="RefSeq" id="WP_318595368.1">
    <property type="nucleotide sequence ID" value="NZ_JAWSTH010000002.1"/>
</dbReference>
<dbReference type="InterPro" id="IPR036271">
    <property type="entry name" value="Tet_transcr_reg_TetR-rel_C_sf"/>
</dbReference>
<dbReference type="PANTHER" id="PTHR47506">
    <property type="entry name" value="TRANSCRIPTIONAL REGULATORY PROTEIN"/>
    <property type="match status" value="1"/>
</dbReference>
<evidence type="ECO:0000256" key="4">
    <source>
        <dbReference type="PROSITE-ProRule" id="PRU00335"/>
    </source>
</evidence>
<keyword evidence="2 4" id="KW-0238">DNA-binding</keyword>
<organism evidence="6 7">
    <name type="scientific">Conexibacter stalactiti</name>
    <dbReference type="NCBI Taxonomy" id="1940611"/>
    <lineage>
        <taxon>Bacteria</taxon>
        <taxon>Bacillati</taxon>
        <taxon>Actinomycetota</taxon>
        <taxon>Thermoleophilia</taxon>
        <taxon>Solirubrobacterales</taxon>
        <taxon>Conexibacteraceae</taxon>
        <taxon>Conexibacter</taxon>
    </lineage>
</organism>
<dbReference type="EMBL" id="JAWSTH010000002">
    <property type="protein sequence ID" value="MDW5593105.1"/>
    <property type="molecule type" value="Genomic_DNA"/>
</dbReference>
<reference evidence="7" key="1">
    <citation type="submission" date="2023-07" db="EMBL/GenBank/DDBJ databases">
        <title>Conexibacter stalactiti sp. nov., isolated from stalactites in a lava cave and emended description of the genus Conexibacter.</title>
        <authorList>
            <person name="Lee S.D."/>
        </authorList>
    </citation>
    <scope>NUCLEOTIDE SEQUENCE [LARGE SCALE GENOMIC DNA]</scope>
    <source>
        <strain evidence="7">KCTC 39840</strain>
    </source>
</reference>
<proteinExistence type="predicted"/>
<evidence type="ECO:0000313" key="7">
    <source>
        <dbReference type="Proteomes" id="UP001284601"/>
    </source>
</evidence>
<feature type="domain" description="HTH tetR-type" evidence="5">
    <location>
        <begin position="26"/>
        <end position="86"/>
    </location>
</feature>
<keyword evidence="7" id="KW-1185">Reference proteome</keyword>
<feature type="DNA-binding region" description="H-T-H motif" evidence="4">
    <location>
        <begin position="49"/>
        <end position="68"/>
    </location>
</feature>
<dbReference type="InterPro" id="IPR009057">
    <property type="entry name" value="Homeodomain-like_sf"/>
</dbReference>
<dbReference type="Pfam" id="PF00440">
    <property type="entry name" value="TetR_N"/>
    <property type="match status" value="1"/>
</dbReference>
<comment type="caution">
    <text evidence="6">The sequence shown here is derived from an EMBL/GenBank/DDBJ whole genome shotgun (WGS) entry which is preliminary data.</text>
</comment>
<gene>
    <name evidence="6" type="ORF">R7226_02065</name>
</gene>
<evidence type="ECO:0000256" key="3">
    <source>
        <dbReference type="ARBA" id="ARBA00023163"/>
    </source>
</evidence>
<dbReference type="PROSITE" id="PS50977">
    <property type="entry name" value="HTH_TETR_2"/>
    <property type="match status" value="1"/>
</dbReference>
<evidence type="ECO:0000313" key="6">
    <source>
        <dbReference type="EMBL" id="MDW5593105.1"/>
    </source>
</evidence>
<name>A0ABU4HKN5_9ACTN</name>